<name>A0A5J4TZ81_9EUKA</name>
<sequence>MCGKLHRQQIALEDYTYICIDQCNIGEINKYDSVTKTFSCVLRESCETSSSLFERFEMDSGDLICIKKCSDSLVHVDVGTDIPICRANCSGSQPYLNVDIIAKNYSCVNACPDGKIHADYGNGIIKCVERCPESKFMFRKDDSSAVCISKCQNSQIPIDMRNGNLFPRLFTSYPIGGEYLFFIRLTNEAIFYVTKGWLVFKSVWLIVNNYDNQFNCAISLSGDHAKVDLDKCIFAGYDGSNVVRGIARSLLELYPLTILTLRVQIDYKEMEQ</sequence>
<comment type="caution">
    <text evidence="1">The sequence shown here is derived from an EMBL/GenBank/DDBJ whole genome shotgun (WGS) entry which is preliminary data.</text>
</comment>
<dbReference type="EMBL" id="SNRW01023808">
    <property type="protein sequence ID" value="KAA6362725.1"/>
    <property type="molecule type" value="Genomic_DNA"/>
</dbReference>
<evidence type="ECO:0000313" key="1">
    <source>
        <dbReference type="EMBL" id="KAA6362725.1"/>
    </source>
</evidence>
<reference evidence="1 2" key="1">
    <citation type="submission" date="2019-03" db="EMBL/GenBank/DDBJ databases">
        <title>Single cell metagenomics reveals metabolic interactions within the superorganism composed of flagellate Streblomastix strix and complex community of Bacteroidetes bacteria on its surface.</title>
        <authorList>
            <person name="Treitli S.C."/>
            <person name="Kolisko M."/>
            <person name="Husnik F."/>
            <person name="Keeling P."/>
            <person name="Hampl V."/>
        </authorList>
    </citation>
    <scope>NUCLEOTIDE SEQUENCE [LARGE SCALE GENOMIC DNA]</scope>
    <source>
        <strain evidence="1">ST1C</strain>
    </source>
</reference>
<protein>
    <submittedName>
        <fullName evidence="1">Uncharacterized protein</fullName>
    </submittedName>
</protein>
<dbReference type="AlphaFoldDB" id="A0A5J4TZ81"/>
<organism evidence="1 2">
    <name type="scientific">Streblomastix strix</name>
    <dbReference type="NCBI Taxonomy" id="222440"/>
    <lineage>
        <taxon>Eukaryota</taxon>
        <taxon>Metamonada</taxon>
        <taxon>Preaxostyla</taxon>
        <taxon>Oxymonadida</taxon>
        <taxon>Streblomastigidae</taxon>
        <taxon>Streblomastix</taxon>
    </lineage>
</organism>
<dbReference type="Proteomes" id="UP000324800">
    <property type="component" value="Unassembled WGS sequence"/>
</dbReference>
<evidence type="ECO:0000313" key="2">
    <source>
        <dbReference type="Proteomes" id="UP000324800"/>
    </source>
</evidence>
<gene>
    <name evidence="1" type="ORF">EZS28_041748</name>
</gene>
<proteinExistence type="predicted"/>
<accession>A0A5J4TZ81</accession>